<reference evidence="1 2" key="1">
    <citation type="submission" date="2017-10" db="EMBL/GenBank/DDBJ databases">
        <title>Extensive intraspecific genome diversity in a model arbuscular mycorrhizal fungus.</title>
        <authorList>
            <person name="Chen E.C.H."/>
            <person name="Morin E."/>
            <person name="Baudet D."/>
            <person name="Noel J."/>
            <person name="Ndikumana S."/>
            <person name="Charron P."/>
            <person name="St-Onge C."/>
            <person name="Giorgi J."/>
            <person name="Grigoriev I.V."/>
            <person name="Roux C."/>
            <person name="Martin F.M."/>
            <person name="Corradi N."/>
        </authorList>
    </citation>
    <scope>NUCLEOTIDE SEQUENCE [LARGE SCALE GENOMIC DNA]</scope>
    <source>
        <strain evidence="1 2">A1</strain>
    </source>
</reference>
<sequence length="224" mass="25836">MCYIANHNYRLIYFNLPLKNLTLKIPPSSTISYQLSYKNTVTAHIGSKTHILDAFVAADIPLEKEIGCMNILMKEKGAIGQLIIQILVQWEIPFDSPQLVASDSAAYMKKFEKINSDFTDQQSNGRIEIYLAFIQENAQQFVAVSPVFQKTCDAAYKKHVLQHPARSLFELFKFFDSRFLSLTTANRDIYFYQIIRELVNSSISLIQEWSIYININLNLIEFTE</sequence>
<dbReference type="EMBL" id="LLXH01000496">
    <property type="protein sequence ID" value="PKC65983.1"/>
    <property type="molecule type" value="Genomic_DNA"/>
</dbReference>
<comment type="caution">
    <text evidence="1">The sequence shown here is derived from an EMBL/GenBank/DDBJ whole genome shotgun (WGS) entry which is preliminary data.</text>
</comment>
<proteinExistence type="predicted"/>
<accession>A0A2N0RRQ0</accession>
<dbReference type="VEuPathDB" id="FungiDB:RhiirA1_460334"/>
<dbReference type="VEuPathDB" id="FungiDB:RhiirFUN_012736"/>
<gene>
    <name evidence="1" type="ORF">RhiirA1_460334</name>
</gene>
<reference evidence="1 2" key="2">
    <citation type="submission" date="2017-10" db="EMBL/GenBank/DDBJ databases">
        <title>Genome analyses suggest a sexual origin of heterokaryosis in a supposedly ancient asexual fungus.</title>
        <authorList>
            <person name="Corradi N."/>
            <person name="Sedzielewska K."/>
            <person name="Noel J."/>
            <person name="Charron P."/>
            <person name="Farinelli L."/>
            <person name="Marton T."/>
            <person name="Kruger M."/>
            <person name="Pelin A."/>
            <person name="Brachmann A."/>
            <person name="Corradi N."/>
        </authorList>
    </citation>
    <scope>NUCLEOTIDE SEQUENCE [LARGE SCALE GENOMIC DNA]</scope>
    <source>
        <strain evidence="1 2">A1</strain>
    </source>
</reference>
<protein>
    <submittedName>
        <fullName evidence="1">Uncharacterized protein</fullName>
    </submittedName>
</protein>
<organism evidence="1 2">
    <name type="scientific">Rhizophagus irregularis</name>
    <dbReference type="NCBI Taxonomy" id="588596"/>
    <lineage>
        <taxon>Eukaryota</taxon>
        <taxon>Fungi</taxon>
        <taxon>Fungi incertae sedis</taxon>
        <taxon>Mucoromycota</taxon>
        <taxon>Glomeromycotina</taxon>
        <taxon>Glomeromycetes</taxon>
        <taxon>Glomerales</taxon>
        <taxon>Glomeraceae</taxon>
        <taxon>Rhizophagus</taxon>
    </lineage>
</organism>
<evidence type="ECO:0000313" key="1">
    <source>
        <dbReference type="EMBL" id="PKC65983.1"/>
    </source>
</evidence>
<dbReference type="AlphaFoldDB" id="A0A2N0RRQ0"/>
<evidence type="ECO:0000313" key="2">
    <source>
        <dbReference type="Proteomes" id="UP000232688"/>
    </source>
</evidence>
<name>A0A2N0RRQ0_9GLOM</name>
<dbReference type="Proteomes" id="UP000232688">
    <property type="component" value="Unassembled WGS sequence"/>
</dbReference>